<dbReference type="InterPro" id="IPR043763">
    <property type="entry name" value="DUF5709"/>
</dbReference>
<comment type="caution">
    <text evidence="4">The sequence shown here is derived from an EMBL/GenBank/DDBJ whole genome shotgun (WGS) entry which is preliminary data.</text>
</comment>
<organism evidence="4 5">
    <name type="scientific">Streptomyces avermitilis</name>
    <dbReference type="NCBI Taxonomy" id="33903"/>
    <lineage>
        <taxon>Bacteria</taxon>
        <taxon>Bacillati</taxon>
        <taxon>Actinomycetota</taxon>
        <taxon>Actinomycetes</taxon>
        <taxon>Kitasatosporales</taxon>
        <taxon>Streptomycetaceae</taxon>
        <taxon>Streptomyces</taxon>
    </lineage>
</organism>
<proteinExistence type="predicted"/>
<dbReference type="AlphaFoldDB" id="A0A4D4MIZ8"/>
<feature type="compositionally biased region" description="Acidic residues" evidence="1">
    <location>
        <begin position="45"/>
        <end position="60"/>
    </location>
</feature>
<protein>
    <recommendedName>
        <fullName evidence="2">DUF5709 domain-containing protein</fullName>
    </recommendedName>
</protein>
<dbReference type="EMBL" id="BJHX01000001">
    <property type="protein sequence ID" value="GDY67692.1"/>
    <property type="molecule type" value="Genomic_DNA"/>
</dbReference>
<evidence type="ECO:0000259" key="2">
    <source>
        <dbReference type="Pfam" id="PF18970"/>
    </source>
</evidence>
<feature type="compositionally biased region" description="Acidic residues" evidence="1">
    <location>
        <begin position="110"/>
        <end position="123"/>
    </location>
</feature>
<evidence type="ECO:0000313" key="3">
    <source>
        <dbReference type="EMBL" id="GDY67692.1"/>
    </source>
</evidence>
<evidence type="ECO:0000256" key="1">
    <source>
        <dbReference type="SAM" id="MobiDB-lite"/>
    </source>
</evidence>
<name>A0A4D4MIZ8_STRAX</name>
<feature type="compositionally biased region" description="Basic and acidic residues" evidence="1">
    <location>
        <begin position="1"/>
        <end position="13"/>
    </location>
</feature>
<feature type="compositionally biased region" description="Acidic residues" evidence="1">
    <location>
        <begin position="131"/>
        <end position="140"/>
    </location>
</feature>
<sequence length="201" mass="21875">MRERVDGLSLDRRAARHPVIPKGSEQMGSQNGDDLMGDEVYQPEGPEDREDEGILDPEDTLGDRGSDPYDEGWSPPERPLGVEHEGTTAREQREGESLDHRLAEERPDPALEEFGDPADADDPGDLRDGEGEPLDDEVGDEPAGRLVALDEGVREEAEKDLLAEDDAEKDLLAEDVGIDGGAASAEEAAVHRVPDEDDYPL</sequence>
<evidence type="ECO:0000313" key="6">
    <source>
        <dbReference type="Proteomes" id="UP000302139"/>
    </source>
</evidence>
<feature type="domain" description="DUF5709" evidence="2">
    <location>
        <begin position="164"/>
        <end position="195"/>
    </location>
</feature>
<evidence type="ECO:0000313" key="5">
    <source>
        <dbReference type="Proteomes" id="UP000299211"/>
    </source>
</evidence>
<dbReference type="STRING" id="33903.AQJ43_17830"/>
<reference evidence="3 6" key="2">
    <citation type="submission" date="2019-04" db="EMBL/GenBank/DDBJ databases">
        <title>Draft genome sequences of Streptomyces avermitilis NBRC 14893.</title>
        <authorList>
            <person name="Komaki H."/>
            <person name="Tamura T."/>
            <person name="Hosoyama A."/>
        </authorList>
    </citation>
    <scope>NUCLEOTIDE SEQUENCE [LARGE SCALE GENOMIC DNA]</scope>
    <source>
        <strain evidence="3 6">NBRC 14893</strain>
    </source>
</reference>
<feature type="compositionally biased region" description="Basic and acidic residues" evidence="1">
    <location>
        <begin position="80"/>
        <end position="109"/>
    </location>
</feature>
<gene>
    <name evidence="3" type="ORF">SAV14893_070850</name>
    <name evidence="4" type="ORF">SAV31267_014750</name>
</gene>
<dbReference type="EMBL" id="BJHY01000001">
    <property type="protein sequence ID" value="GDY71990.1"/>
    <property type="molecule type" value="Genomic_DNA"/>
</dbReference>
<accession>A0A4D4MIZ8</accession>
<feature type="compositionally biased region" description="Basic and acidic residues" evidence="1">
    <location>
        <begin position="151"/>
        <end position="162"/>
    </location>
</feature>
<evidence type="ECO:0000313" key="4">
    <source>
        <dbReference type="EMBL" id="GDY71990.1"/>
    </source>
</evidence>
<reference evidence="4 5" key="1">
    <citation type="submission" date="2019-04" db="EMBL/GenBank/DDBJ databases">
        <title>Draft genome sequences of Streptomyces avermitilis ATCC 31267.</title>
        <authorList>
            <person name="Komaki H."/>
            <person name="Tamura T."/>
            <person name="Hosoyama A."/>
        </authorList>
    </citation>
    <scope>NUCLEOTIDE SEQUENCE [LARGE SCALE GENOMIC DNA]</scope>
    <source>
        <strain evidence="4 5">ATCC 31267</strain>
    </source>
</reference>
<feature type="region of interest" description="Disordered" evidence="1">
    <location>
        <begin position="1"/>
        <end position="201"/>
    </location>
</feature>
<dbReference type="Proteomes" id="UP000299211">
    <property type="component" value="Unassembled WGS sequence"/>
</dbReference>
<dbReference type="Pfam" id="PF18970">
    <property type="entry name" value="DUF5709"/>
    <property type="match status" value="1"/>
</dbReference>
<dbReference type="Proteomes" id="UP000302139">
    <property type="component" value="Unassembled WGS sequence"/>
</dbReference>